<dbReference type="AlphaFoldDB" id="A0AAN8PR25"/>
<reference evidence="1 2" key="1">
    <citation type="submission" date="2024-01" db="EMBL/GenBank/DDBJ databases">
        <title>The genome of the rayed Mediterranean limpet Patella caerulea (Linnaeus, 1758).</title>
        <authorList>
            <person name="Anh-Thu Weber A."/>
            <person name="Halstead-Nussloch G."/>
        </authorList>
    </citation>
    <scope>NUCLEOTIDE SEQUENCE [LARGE SCALE GENOMIC DNA]</scope>
    <source>
        <strain evidence="1">AATW-2023a</strain>
        <tissue evidence="1">Whole specimen</tissue>
    </source>
</reference>
<sequence>MGLMDVPIQRDGAAPTRLTKMGLMGCTDTARRCSTNWANEDGRSYWDVPIQRDGAAPTGLMKMDGATGMYRYSETVQHQLGQ</sequence>
<gene>
    <name evidence="1" type="ORF">SNE40_013711</name>
</gene>
<protein>
    <submittedName>
        <fullName evidence="1">Uncharacterized protein</fullName>
    </submittedName>
</protein>
<evidence type="ECO:0000313" key="1">
    <source>
        <dbReference type="EMBL" id="KAK6175200.1"/>
    </source>
</evidence>
<name>A0AAN8PR25_PATCE</name>
<organism evidence="1 2">
    <name type="scientific">Patella caerulea</name>
    <name type="common">Rayed Mediterranean limpet</name>
    <dbReference type="NCBI Taxonomy" id="87958"/>
    <lineage>
        <taxon>Eukaryota</taxon>
        <taxon>Metazoa</taxon>
        <taxon>Spiralia</taxon>
        <taxon>Lophotrochozoa</taxon>
        <taxon>Mollusca</taxon>
        <taxon>Gastropoda</taxon>
        <taxon>Patellogastropoda</taxon>
        <taxon>Patelloidea</taxon>
        <taxon>Patellidae</taxon>
        <taxon>Patella</taxon>
    </lineage>
</organism>
<evidence type="ECO:0000313" key="2">
    <source>
        <dbReference type="Proteomes" id="UP001347796"/>
    </source>
</evidence>
<comment type="caution">
    <text evidence="1">The sequence shown here is derived from an EMBL/GenBank/DDBJ whole genome shotgun (WGS) entry which is preliminary data.</text>
</comment>
<accession>A0AAN8PR25</accession>
<keyword evidence="2" id="KW-1185">Reference proteome</keyword>
<proteinExistence type="predicted"/>
<dbReference type="EMBL" id="JAZGQO010000010">
    <property type="protein sequence ID" value="KAK6175200.1"/>
    <property type="molecule type" value="Genomic_DNA"/>
</dbReference>
<dbReference type="Proteomes" id="UP001347796">
    <property type="component" value="Unassembled WGS sequence"/>
</dbReference>